<keyword evidence="1" id="KW-0175">Coiled coil</keyword>
<evidence type="ECO:0000313" key="2">
    <source>
        <dbReference type="EMBL" id="VVA31176.1"/>
    </source>
</evidence>
<reference evidence="3" key="1">
    <citation type="journal article" date="2020" name="Plant J.">
        <title>Transposons played a major role in the diversification between the closely related almond and peach genomes: results from the almond genome sequence.</title>
        <authorList>
            <person name="Alioto T."/>
            <person name="Alexiou K.G."/>
            <person name="Bardil A."/>
            <person name="Barteri F."/>
            <person name="Castanera R."/>
            <person name="Cruz F."/>
            <person name="Dhingra A."/>
            <person name="Duval H."/>
            <person name="Fernandez I Marti A."/>
            <person name="Frias L."/>
            <person name="Galan B."/>
            <person name="Garcia J.L."/>
            <person name="Howad W."/>
            <person name="Gomez-Garrido J."/>
            <person name="Gut M."/>
            <person name="Julca I."/>
            <person name="Morata J."/>
            <person name="Puigdomenech P."/>
            <person name="Ribeca P."/>
            <person name="Rubio Cabetas M.J."/>
            <person name="Vlasova A."/>
            <person name="Wirthensohn M."/>
            <person name="Garcia-Mas J."/>
            <person name="Gabaldon T."/>
            <person name="Casacuberta J.M."/>
            <person name="Arus P."/>
        </authorList>
    </citation>
    <scope>NUCLEOTIDE SEQUENCE [LARGE SCALE GENOMIC DNA]</scope>
    <source>
        <strain evidence="3">cv. Texas</strain>
    </source>
</reference>
<name>A0A5E4FUN7_PRUDU</name>
<protein>
    <submittedName>
        <fullName evidence="2">PREDICTED</fullName>
    </submittedName>
</protein>
<dbReference type="AlphaFoldDB" id="A0A5E4FUN7"/>
<organism evidence="2 3">
    <name type="scientific">Prunus dulcis</name>
    <name type="common">Almond</name>
    <name type="synonym">Amygdalus dulcis</name>
    <dbReference type="NCBI Taxonomy" id="3755"/>
    <lineage>
        <taxon>Eukaryota</taxon>
        <taxon>Viridiplantae</taxon>
        <taxon>Streptophyta</taxon>
        <taxon>Embryophyta</taxon>
        <taxon>Tracheophyta</taxon>
        <taxon>Spermatophyta</taxon>
        <taxon>Magnoliopsida</taxon>
        <taxon>eudicotyledons</taxon>
        <taxon>Gunneridae</taxon>
        <taxon>Pentapetalae</taxon>
        <taxon>rosids</taxon>
        <taxon>fabids</taxon>
        <taxon>Rosales</taxon>
        <taxon>Rosaceae</taxon>
        <taxon>Amygdaloideae</taxon>
        <taxon>Amygdaleae</taxon>
        <taxon>Prunus</taxon>
    </lineage>
</organism>
<proteinExistence type="predicted"/>
<gene>
    <name evidence="2" type="ORF">ALMOND_2B011081</name>
</gene>
<dbReference type="EMBL" id="CABIKO010000208">
    <property type="protein sequence ID" value="VVA31176.1"/>
    <property type="molecule type" value="Genomic_DNA"/>
</dbReference>
<dbReference type="Gramene" id="VVA31176">
    <property type="protein sequence ID" value="VVA31176"/>
    <property type="gene ID" value="Prudul26B011081"/>
</dbReference>
<dbReference type="InParanoid" id="A0A5E4FUN7"/>
<dbReference type="SUPFAM" id="SSF90257">
    <property type="entry name" value="Myosin rod fragments"/>
    <property type="match status" value="1"/>
</dbReference>
<sequence length="179" mass="20497">MAFSFPSSLDLNLALPTQTWAQGVAPVWAPYFATSRGPVTVNDSIFLDNEVAIGVARNLVTSRDGRVLASKDDNRLVSEVVALSVQTAASIASVRHQLISKTHEVQFLRDQLVPEQNLVDEYQRENKRLKKERTRMAEENQRQFHLLQEENEKLSKMVAFYSKEMQKQLEVFENYGKRK</sequence>
<feature type="coiled-coil region" evidence="1">
    <location>
        <begin position="112"/>
        <end position="157"/>
    </location>
</feature>
<accession>A0A5E4FUN7</accession>
<evidence type="ECO:0000313" key="3">
    <source>
        <dbReference type="Proteomes" id="UP000327085"/>
    </source>
</evidence>
<dbReference type="Proteomes" id="UP000327085">
    <property type="component" value="Chromosome 1"/>
</dbReference>
<evidence type="ECO:0000256" key="1">
    <source>
        <dbReference type="SAM" id="Coils"/>
    </source>
</evidence>